<dbReference type="SMART" id="SM00239">
    <property type="entry name" value="C2"/>
    <property type="match status" value="3"/>
</dbReference>
<evidence type="ECO:0000313" key="10">
    <source>
        <dbReference type="Proteomes" id="UP000886520"/>
    </source>
</evidence>
<keyword evidence="5 6" id="KW-0472">Membrane</keyword>
<gene>
    <name evidence="9" type="ORF">GOP47_0024017</name>
</gene>
<evidence type="ECO:0000259" key="8">
    <source>
        <dbReference type="PROSITE" id="PS51847"/>
    </source>
</evidence>
<feature type="domain" description="C2" evidence="7">
    <location>
        <begin position="295"/>
        <end position="437"/>
    </location>
</feature>
<keyword evidence="10" id="KW-1185">Reference proteome</keyword>
<keyword evidence="4" id="KW-0446">Lipid-binding</keyword>
<evidence type="ECO:0000256" key="5">
    <source>
        <dbReference type="ARBA" id="ARBA00023136"/>
    </source>
</evidence>
<feature type="transmembrane region" description="Helical" evidence="6">
    <location>
        <begin position="52"/>
        <end position="77"/>
    </location>
</feature>
<evidence type="ECO:0000259" key="7">
    <source>
        <dbReference type="PROSITE" id="PS50004"/>
    </source>
</evidence>
<evidence type="ECO:0008006" key="11">
    <source>
        <dbReference type="Google" id="ProtNLM"/>
    </source>
</evidence>
<feature type="domain" description="C2" evidence="7">
    <location>
        <begin position="491"/>
        <end position="608"/>
    </location>
</feature>
<dbReference type="InterPro" id="IPR031468">
    <property type="entry name" value="SMP_LBD"/>
</dbReference>
<dbReference type="Proteomes" id="UP000886520">
    <property type="component" value="Chromosome 23"/>
</dbReference>
<evidence type="ECO:0000313" key="9">
    <source>
        <dbReference type="EMBL" id="KAI5061512.1"/>
    </source>
</evidence>
<evidence type="ECO:0000256" key="1">
    <source>
        <dbReference type="ARBA" id="ARBA00004370"/>
    </source>
</evidence>
<dbReference type="OrthoDB" id="270970at2759"/>
<dbReference type="GO" id="GO:0006869">
    <property type="term" value="P:lipid transport"/>
    <property type="evidence" value="ECO:0007669"/>
    <property type="project" value="UniProtKB-KW"/>
</dbReference>
<keyword evidence="6" id="KW-0812">Transmembrane</keyword>
<dbReference type="InterPro" id="IPR035892">
    <property type="entry name" value="C2_domain_sf"/>
</dbReference>
<evidence type="ECO:0000256" key="4">
    <source>
        <dbReference type="ARBA" id="ARBA00023121"/>
    </source>
</evidence>
<dbReference type="PROSITE" id="PS51847">
    <property type="entry name" value="SMP"/>
    <property type="match status" value="1"/>
</dbReference>
<evidence type="ECO:0000256" key="2">
    <source>
        <dbReference type="ARBA" id="ARBA00022448"/>
    </source>
</evidence>
<reference evidence="9" key="1">
    <citation type="submission" date="2021-01" db="EMBL/GenBank/DDBJ databases">
        <title>Adiantum capillus-veneris genome.</title>
        <authorList>
            <person name="Fang Y."/>
            <person name="Liao Q."/>
        </authorList>
    </citation>
    <scope>NUCLEOTIDE SEQUENCE</scope>
    <source>
        <strain evidence="9">H3</strain>
        <tissue evidence="9">Leaf</tissue>
    </source>
</reference>
<evidence type="ECO:0000256" key="3">
    <source>
        <dbReference type="ARBA" id="ARBA00023055"/>
    </source>
</evidence>
<dbReference type="EMBL" id="JABFUD020000023">
    <property type="protein sequence ID" value="KAI5061512.1"/>
    <property type="molecule type" value="Genomic_DNA"/>
</dbReference>
<dbReference type="SUPFAM" id="SSF49562">
    <property type="entry name" value="C2 domain (Calcium/lipid-binding domain, CaLB)"/>
    <property type="match status" value="3"/>
</dbReference>
<sequence length="870" mass="97713">MVKKKGKLAGRVDNDFISGCKQLTETSGAIRSWAPALLSFLMWGEELANKPLLPLLLPFFLLAWLIRFLLPLLFTWLPLLLASFTALQYGRNKRNTVIEDLNYRWKRHILYTSPKTPLEPCEWVNKLLRSLWPGYMEQRLSQMLSVTMMKILKEKRPHPFRSIELQEFYLGVTAPSIGMQRTDRSSELDEQAFHMGFEWETNEMKVLLAAKLAGPFKGTACFVIHSLHIKGDLRIVPLLDGQAFVFSFTTCPEVRIGMAFGSGQSIPATELPPAIASWLEKLFVETLMRTMVEPQRRCFPLSAVSLRKRASGGVICITVISAKNLNHSGSFEGQQSIERTSSSGSVSGFGLEGCSYSPLASFVEVTVEGLTRSTHVSQHGGCPRWNDTFNMILHEGAGTVHFNVYEQGSSNVKCDFYGSCEVKVRYVEDGSTIFWASGLGDQVLAHRAENCGKEVLMEVPILGKGGALLSIRLLIKEWQFTDGSRTADDAMSVNILNTLHSLPSFEAHTGRTLRVTVMEGKNLAAKDRTGKSDPYVRLRYGKVERKTKIVKQDLNPLWRQSYEFPELGNGEHLQLKCFDADYLNDENLGSARINLEGLEDGVVRDVWIPLEKINTGEIRLLIEAYTSESQAETSQGETQEPSMDFQRGLLEVVILEARDLIAADLRGTSDPFVVLHYGDTKSTTKVLYKTLHPQWKESFEMSDSGKPLKLSVKDYNAVLPDVNIGRCVVEYEQLPNYEVEDRWIPLQGVRTGEIHVQVIRRPAKLCRSVTISSSIKTSDTIPKVLKKSHQVQALLKQAMVLTSTGNTDSVGKKLEEIEFVEAEKSICLSRLLRERDLLLAKIEDLGQALQEAFDFIPEQSAHNLLLTIWT</sequence>
<dbReference type="CDD" id="cd21669">
    <property type="entry name" value="SMP_SF"/>
    <property type="match status" value="1"/>
</dbReference>
<dbReference type="CDD" id="cd00030">
    <property type="entry name" value="C2"/>
    <property type="match status" value="2"/>
</dbReference>
<keyword evidence="6" id="KW-1133">Transmembrane helix</keyword>
<dbReference type="InterPro" id="IPR000008">
    <property type="entry name" value="C2_dom"/>
</dbReference>
<dbReference type="PANTHER" id="PTHR47264">
    <property type="entry name" value="OS01G0128800 PROTEIN"/>
    <property type="match status" value="1"/>
</dbReference>
<protein>
    <recommendedName>
        <fullName evidence="11">Plant synaptotagmin</fullName>
    </recommendedName>
</protein>
<keyword evidence="2" id="KW-0813">Transport</keyword>
<dbReference type="GO" id="GO:0016020">
    <property type="term" value="C:membrane"/>
    <property type="evidence" value="ECO:0007669"/>
    <property type="project" value="UniProtKB-SubCell"/>
</dbReference>
<comment type="caution">
    <text evidence="9">The sequence shown here is derived from an EMBL/GenBank/DDBJ whole genome shotgun (WGS) entry which is preliminary data.</text>
</comment>
<dbReference type="PROSITE" id="PS50004">
    <property type="entry name" value="C2"/>
    <property type="match status" value="3"/>
</dbReference>
<proteinExistence type="predicted"/>
<comment type="subcellular location">
    <subcellularLocation>
        <location evidence="1">Membrane</location>
    </subcellularLocation>
</comment>
<dbReference type="PANTHER" id="PTHR47264:SF3">
    <property type="entry name" value="SYNAPTOTAGMIN-5 ISOFORM X1"/>
    <property type="match status" value="1"/>
</dbReference>
<dbReference type="Pfam" id="PF00168">
    <property type="entry name" value="C2"/>
    <property type="match status" value="3"/>
</dbReference>
<name>A0A9D4U5Q9_ADICA</name>
<feature type="domain" description="SMP-LTD" evidence="8">
    <location>
        <begin position="117"/>
        <end position="302"/>
    </location>
</feature>
<feature type="domain" description="C2" evidence="7">
    <location>
        <begin position="630"/>
        <end position="744"/>
    </location>
</feature>
<dbReference type="Gene3D" id="2.60.40.150">
    <property type="entry name" value="C2 domain"/>
    <property type="match status" value="3"/>
</dbReference>
<keyword evidence="3" id="KW-0445">Lipid transport</keyword>
<evidence type="ECO:0000256" key="6">
    <source>
        <dbReference type="SAM" id="Phobius"/>
    </source>
</evidence>
<dbReference type="GO" id="GO:0008289">
    <property type="term" value="F:lipid binding"/>
    <property type="evidence" value="ECO:0007669"/>
    <property type="project" value="UniProtKB-KW"/>
</dbReference>
<dbReference type="AlphaFoldDB" id="A0A9D4U5Q9"/>
<accession>A0A9D4U5Q9</accession>
<organism evidence="9 10">
    <name type="scientific">Adiantum capillus-veneris</name>
    <name type="common">Maidenhair fern</name>
    <dbReference type="NCBI Taxonomy" id="13818"/>
    <lineage>
        <taxon>Eukaryota</taxon>
        <taxon>Viridiplantae</taxon>
        <taxon>Streptophyta</taxon>
        <taxon>Embryophyta</taxon>
        <taxon>Tracheophyta</taxon>
        <taxon>Polypodiopsida</taxon>
        <taxon>Polypodiidae</taxon>
        <taxon>Polypodiales</taxon>
        <taxon>Pteridineae</taxon>
        <taxon>Pteridaceae</taxon>
        <taxon>Vittarioideae</taxon>
        <taxon>Adiantum</taxon>
    </lineage>
</organism>